<dbReference type="Gene3D" id="3.60.130.10">
    <property type="entry name" value="Clavaminate synthase-like"/>
    <property type="match status" value="1"/>
</dbReference>
<dbReference type="AlphaFoldDB" id="A0A0A1TPT1"/>
<dbReference type="HOGENOM" id="CLU_041041_0_0_1"/>
<organism evidence="3 4">
    <name type="scientific">[Torrubiella] hemipterigena</name>
    <dbReference type="NCBI Taxonomy" id="1531966"/>
    <lineage>
        <taxon>Eukaryota</taxon>
        <taxon>Fungi</taxon>
        <taxon>Dikarya</taxon>
        <taxon>Ascomycota</taxon>
        <taxon>Pezizomycotina</taxon>
        <taxon>Sordariomycetes</taxon>
        <taxon>Hypocreomycetidae</taxon>
        <taxon>Hypocreales</taxon>
        <taxon>Clavicipitaceae</taxon>
        <taxon>Clavicipitaceae incertae sedis</taxon>
        <taxon>'Torrubiella' clade</taxon>
    </lineage>
</organism>
<keyword evidence="4" id="KW-1185">Reference proteome</keyword>
<dbReference type="PANTHER" id="PTHR10696:SF54">
    <property type="entry name" value="FAMILY OXIDOREDUCTASE, PUTATIVE (AFU_ORTHOLOGUE AFUA_4G13850)-RELATED"/>
    <property type="match status" value="1"/>
</dbReference>
<reference evidence="3 4" key="1">
    <citation type="journal article" date="2015" name="Genome Announc.">
        <title>Draft Genome Sequence and Gene Annotation of the Entomopathogenic Fungus Verticillium hemipterigenum.</title>
        <authorList>
            <person name="Horn F."/>
            <person name="Habel A."/>
            <person name="Scharf D.H."/>
            <person name="Dworschak J."/>
            <person name="Brakhage A.A."/>
            <person name="Guthke R."/>
            <person name="Hertweck C."/>
            <person name="Linde J."/>
        </authorList>
    </citation>
    <scope>NUCLEOTIDE SEQUENCE [LARGE SCALE GENOMIC DNA]</scope>
</reference>
<dbReference type="SUPFAM" id="SSF51197">
    <property type="entry name" value="Clavaminate synthase-like"/>
    <property type="match status" value="1"/>
</dbReference>
<dbReference type="InterPro" id="IPR042098">
    <property type="entry name" value="TauD-like_sf"/>
</dbReference>
<evidence type="ECO:0000259" key="2">
    <source>
        <dbReference type="Pfam" id="PF02668"/>
    </source>
</evidence>
<accession>A0A0A1TPT1</accession>
<dbReference type="STRING" id="1531966.A0A0A1TPT1"/>
<gene>
    <name evidence="3" type="ORF">VHEMI09147</name>
</gene>
<dbReference type="PANTHER" id="PTHR10696">
    <property type="entry name" value="GAMMA-BUTYROBETAINE HYDROXYLASE-RELATED"/>
    <property type="match status" value="1"/>
</dbReference>
<protein>
    <recommendedName>
        <fullName evidence="2">TauD/TfdA-like domain-containing protein</fullName>
    </recommendedName>
</protein>
<dbReference type="OrthoDB" id="5224680at2759"/>
<name>A0A0A1TPT1_9HYPO</name>
<dbReference type="InterPro" id="IPR050411">
    <property type="entry name" value="AlphaKG_dependent_hydroxylases"/>
</dbReference>
<dbReference type="Proteomes" id="UP000039046">
    <property type="component" value="Unassembled WGS sequence"/>
</dbReference>
<evidence type="ECO:0000313" key="3">
    <source>
        <dbReference type="EMBL" id="CEJ93568.1"/>
    </source>
</evidence>
<evidence type="ECO:0000313" key="4">
    <source>
        <dbReference type="Proteomes" id="UP000039046"/>
    </source>
</evidence>
<dbReference type="EMBL" id="CDHN01000005">
    <property type="protein sequence ID" value="CEJ93568.1"/>
    <property type="molecule type" value="Genomic_DNA"/>
</dbReference>
<evidence type="ECO:0000256" key="1">
    <source>
        <dbReference type="ARBA" id="ARBA00023002"/>
    </source>
</evidence>
<feature type="domain" description="TauD/TfdA-like" evidence="2">
    <location>
        <begin position="100"/>
        <end position="365"/>
    </location>
</feature>
<dbReference type="InterPro" id="IPR003819">
    <property type="entry name" value="TauD/TfdA-like"/>
</dbReference>
<proteinExistence type="predicted"/>
<dbReference type="Pfam" id="PF02668">
    <property type="entry name" value="TauD"/>
    <property type="match status" value="1"/>
</dbReference>
<keyword evidence="1" id="KW-0560">Oxidoreductase</keyword>
<dbReference type="FunFam" id="3.60.130.10:FF:000011">
    <property type="entry name" value="Taurine catabolism dioxygenase TauD"/>
    <property type="match status" value="1"/>
</dbReference>
<dbReference type="GO" id="GO:0016491">
    <property type="term" value="F:oxidoreductase activity"/>
    <property type="evidence" value="ECO:0007669"/>
    <property type="project" value="UniProtKB-KW"/>
</dbReference>
<sequence>MNTAASEPLRQPNISYEPNLETYNARRKQRYEALQLCSTVPTTLPHGFPQRLESTLAWDVTSVKKEYNWVYHLTDTDVQEIDVALKYFRSTNGNGPLQLGAINVETFPLPTLRNTLRHISNEIHNGYGFKVIRGLAVQAYSTEDNIAIYAGLSAHLAPARGRQDTIFQGKPADVMILHIKDLTKTMDVQNITAPAFTSETQVFHTDSGDVVALFALGIAAEGGQSKLASSWRIYNELAATRPDLIRTLADSWPVDDFGKTDKGYHLRPLLYHHRQTQTSPERIIIQYARRVFTGYRTRPRSSNIPPITEAQAEALDALQFLAEENAISLDFQPGDIQYINNLSIVHAREAYTDSPTQQRHLIRMWLRDPALAWPTPEALKQGWTRLYEQVVPEKCVFPLEPFMRIPVINKPQGIDK</sequence>